<organism evidence="2 3">
    <name type="scientific">Aldrovandia affinis</name>
    <dbReference type="NCBI Taxonomy" id="143900"/>
    <lineage>
        <taxon>Eukaryota</taxon>
        <taxon>Metazoa</taxon>
        <taxon>Chordata</taxon>
        <taxon>Craniata</taxon>
        <taxon>Vertebrata</taxon>
        <taxon>Euteleostomi</taxon>
        <taxon>Actinopterygii</taxon>
        <taxon>Neopterygii</taxon>
        <taxon>Teleostei</taxon>
        <taxon>Notacanthiformes</taxon>
        <taxon>Halosauridae</taxon>
        <taxon>Aldrovandia</taxon>
    </lineage>
</organism>
<proteinExistence type="predicted"/>
<feature type="region of interest" description="Disordered" evidence="1">
    <location>
        <begin position="45"/>
        <end position="79"/>
    </location>
</feature>
<feature type="compositionally biased region" description="Basic and acidic residues" evidence="1">
    <location>
        <begin position="61"/>
        <end position="70"/>
    </location>
</feature>
<name>A0AAD7WJD8_9TELE</name>
<protein>
    <submittedName>
        <fullName evidence="2">Uncharacterized protein</fullName>
    </submittedName>
</protein>
<accession>A0AAD7WJD8</accession>
<feature type="region of interest" description="Disordered" evidence="1">
    <location>
        <begin position="1"/>
        <end position="24"/>
    </location>
</feature>
<dbReference type="EMBL" id="JAINUG010000086">
    <property type="protein sequence ID" value="KAJ8398983.1"/>
    <property type="molecule type" value="Genomic_DNA"/>
</dbReference>
<gene>
    <name evidence="2" type="ORF">AAFF_G00416500</name>
</gene>
<reference evidence="2" key="1">
    <citation type="journal article" date="2023" name="Science">
        <title>Genome structures resolve the early diversification of teleost fishes.</title>
        <authorList>
            <person name="Parey E."/>
            <person name="Louis A."/>
            <person name="Montfort J."/>
            <person name="Bouchez O."/>
            <person name="Roques C."/>
            <person name="Iampietro C."/>
            <person name="Lluch J."/>
            <person name="Castinel A."/>
            <person name="Donnadieu C."/>
            <person name="Desvignes T."/>
            <person name="Floi Bucao C."/>
            <person name="Jouanno E."/>
            <person name="Wen M."/>
            <person name="Mejri S."/>
            <person name="Dirks R."/>
            <person name="Jansen H."/>
            <person name="Henkel C."/>
            <person name="Chen W.J."/>
            <person name="Zahm M."/>
            <person name="Cabau C."/>
            <person name="Klopp C."/>
            <person name="Thompson A.W."/>
            <person name="Robinson-Rechavi M."/>
            <person name="Braasch I."/>
            <person name="Lecointre G."/>
            <person name="Bobe J."/>
            <person name="Postlethwait J.H."/>
            <person name="Berthelot C."/>
            <person name="Roest Crollius H."/>
            <person name="Guiguen Y."/>
        </authorList>
    </citation>
    <scope>NUCLEOTIDE SEQUENCE</scope>
    <source>
        <strain evidence="2">NC1722</strain>
    </source>
</reference>
<evidence type="ECO:0000313" key="2">
    <source>
        <dbReference type="EMBL" id="KAJ8398983.1"/>
    </source>
</evidence>
<evidence type="ECO:0000256" key="1">
    <source>
        <dbReference type="SAM" id="MobiDB-lite"/>
    </source>
</evidence>
<keyword evidence="3" id="KW-1185">Reference proteome</keyword>
<comment type="caution">
    <text evidence="2">The sequence shown here is derived from an EMBL/GenBank/DDBJ whole genome shotgun (WGS) entry which is preliminary data.</text>
</comment>
<dbReference type="Proteomes" id="UP001221898">
    <property type="component" value="Unassembled WGS sequence"/>
</dbReference>
<evidence type="ECO:0000313" key="3">
    <source>
        <dbReference type="Proteomes" id="UP001221898"/>
    </source>
</evidence>
<dbReference type="AlphaFoldDB" id="A0AAD7WJD8"/>
<sequence length="79" mass="8648">MAVSSRLKVSQRGRALSGPADRRQGVNGCLECSLTAAPIRTAREVRGDERWRATQGPLPRPRQDLNEPIKTRALNLGPS</sequence>